<protein>
    <submittedName>
        <fullName evidence="2">Uncharacterized protein</fullName>
    </submittedName>
</protein>
<keyword evidence="1" id="KW-0812">Transmembrane</keyword>
<reference evidence="2 3" key="1">
    <citation type="submission" date="2024-09" db="EMBL/GenBank/DDBJ databases">
        <authorList>
            <person name="Sun Q."/>
            <person name="Mori K."/>
        </authorList>
    </citation>
    <scope>NUCLEOTIDE SEQUENCE [LARGE SCALE GENOMIC DNA]</scope>
    <source>
        <strain evidence="2 3">CECT 7682</strain>
    </source>
</reference>
<feature type="transmembrane region" description="Helical" evidence="1">
    <location>
        <begin position="186"/>
        <end position="204"/>
    </location>
</feature>
<dbReference type="EMBL" id="JBHMEW010000008">
    <property type="protein sequence ID" value="MFB9210422.1"/>
    <property type="molecule type" value="Genomic_DNA"/>
</dbReference>
<keyword evidence="3" id="KW-1185">Reference proteome</keyword>
<accession>A0ABV5J0T6</accession>
<organism evidence="2 3">
    <name type="scientific">Echinicola jeungdonensis</name>
    <dbReference type="NCBI Taxonomy" id="709343"/>
    <lineage>
        <taxon>Bacteria</taxon>
        <taxon>Pseudomonadati</taxon>
        <taxon>Bacteroidota</taxon>
        <taxon>Cytophagia</taxon>
        <taxon>Cytophagales</taxon>
        <taxon>Cyclobacteriaceae</taxon>
        <taxon>Echinicola</taxon>
    </lineage>
</organism>
<dbReference type="Proteomes" id="UP001589654">
    <property type="component" value="Unassembled WGS sequence"/>
</dbReference>
<keyword evidence="1" id="KW-0472">Membrane</keyword>
<sequence>MGGPVVTKSNKWYGISILLGILVVASSLLGIIDPKIYSQETENWKLQAIGQDIGNLFAVIVFIFSTHFSRKGSRFAFFVWTGSHLYFIYAFLLYAFFVHFNYLFLVYVLILSLSFFSLLAGWIKIDYSPSMHQTPQKWSKITGVFLIGVACLFGILWLSEIIPAIISGKTPESALLAGLLVNPVQVIDLAFVLPGMLITGVQLWNQKTLGFLFSIPWLSFAALMGLSLMTVMVIELGNDNMNALPSLILMGIIVIFSLILAVSMKKHGPEDNWENQLGTQYYTSRIGDRQK</sequence>
<feature type="transmembrane region" description="Helical" evidence="1">
    <location>
        <begin position="144"/>
        <end position="166"/>
    </location>
</feature>
<feature type="transmembrane region" description="Helical" evidence="1">
    <location>
        <begin position="246"/>
        <end position="264"/>
    </location>
</feature>
<feature type="transmembrane region" description="Helical" evidence="1">
    <location>
        <begin position="12"/>
        <end position="32"/>
    </location>
</feature>
<feature type="transmembrane region" description="Helical" evidence="1">
    <location>
        <begin position="102"/>
        <end position="123"/>
    </location>
</feature>
<proteinExistence type="predicted"/>
<comment type="caution">
    <text evidence="2">The sequence shown here is derived from an EMBL/GenBank/DDBJ whole genome shotgun (WGS) entry which is preliminary data.</text>
</comment>
<evidence type="ECO:0000313" key="3">
    <source>
        <dbReference type="Proteomes" id="UP001589654"/>
    </source>
</evidence>
<gene>
    <name evidence="2" type="ORF">ACFFUR_01265</name>
</gene>
<keyword evidence="1" id="KW-1133">Transmembrane helix</keyword>
<name>A0ABV5J0T6_9BACT</name>
<feature type="transmembrane region" description="Helical" evidence="1">
    <location>
        <begin position="211"/>
        <end position="234"/>
    </location>
</feature>
<dbReference type="RefSeq" id="WP_290248879.1">
    <property type="nucleotide sequence ID" value="NZ_JAUFQT010000001.1"/>
</dbReference>
<feature type="transmembrane region" description="Helical" evidence="1">
    <location>
        <begin position="44"/>
        <end position="64"/>
    </location>
</feature>
<evidence type="ECO:0000313" key="2">
    <source>
        <dbReference type="EMBL" id="MFB9210422.1"/>
    </source>
</evidence>
<evidence type="ECO:0000256" key="1">
    <source>
        <dbReference type="SAM" id="Phobius"/>
    </source>
</evidence>
<feature type="transmembrane region" description="Helical" evidence="1">
    <location>
        <begin position="76"/>
        <end position="96"/>
    </location>
</feature>